<evidence type="ECO:0000256" key="1">
    <source>
        <dbReference type="SAM" id="MobiDB-lite"/>
    </source>
</evidence>
<reference evidence="2 3" key="1">
    <citation type="submission" date="2019-05" db="EMBL/GenBank/DDBJ databases">
        <title>Another draft genome of Portunus trituberculatus and its Hox gene families provides insights of decapod evolution.</title>
        <authorList>
            <person name="Jeong J.-H."/>
            <person name="Song I."/>
            <person name="Kim S."/>
            <person name="Choi T."/>
            <person name="Kim D."/>
            <person name="Ryu S."/>
            <person name="Kim W."/>
        </authorList>
    </citation>
    <scope>NUCLEOTIDE SEQUENCE [LARGE SCALE GENOMIC DNA]</scope>
    <source>
        <tissue evidence="2">Muscle</tissue>
    </source>
</reference>
<sequence length="104" mass="11954">MQRGLSPAKGVASLVSGEKRLERKTLHALARHRTHNTTHCTHCHKSHCSSVKPREGRKEAVESLLARRRWRREDSRSCSLRHVVFGSCRESTATKVKDLHRNTY</sequence>
<accession>A0A5B7I3R3</accession>
<evidence type="ECO:0000313" key="3">
    <source>
        <dbReference type="Proteomes" id="UP000324222"/>
    </source>
</evidence>
<comment type="caution">
    <text evidence="2">The sequence shown here is derived from an EMBL/GenBank/DDBJ whole genome shotgun (WGS) entry which is preliminary data.</text>
</comment>
<name>A0A5B7I3R3_PORTR</name>
<dbReference type="AlphaFoldDB" id="A0A5B7I3R3"/>
<protein>
    <submittedName>
        <fullName evidence="2">Uncharacterized protein</fullName>
    </submittedName>
</protein>
<feature type="compositionally biased region" description="Basic residues" evidence="1">
    <location>
        <begin position="33"/>
        <end position="47"/>
    </location>
</feature>
<proteinExistence type="predicted"/>
<feature type="region of interest" description="Disordered" evidence="1">
    <location>
        <begin position="33"/>
        <end position="57"/>
    </location>
</feature>
<dbReference type="Proteomes" id="UP000324222">
    <property type="component" value="Unassembled WGS sequence"/>
</dbReference>
<organism evidence="2 3">
    <name type="scientific">Portunus trituberculatus</name>
    <name type="common">Swimming crab</name>
    <name type="synonym">Neptunus trituberculatus</name>
    <dbReference type="NCBI Taxonomy" id="210409"/>
    <lineage>
        <taxon>Eukaryota</taxon>
        <taxon>Metazoa</taxon>
        <taxon>Ecdysozoa</taxon>
        <taxon>Arthropoda</taxon>
        <taxon>Crustacea</taxon>
        <taxon>Multicrustacea</taxon>
        <taxon>Malacostraca</taxon>
        <taxon>Eumalacostraca</taxon>
        <taxon>Eucarida</taxon>
        <taxon>Decapoda</taxon>
        <taxon>Pleocyemata</taxon>
        <taxon>Brachyura</taxon>
        <taxon>Eubrachyura</taxon>
        <taxon>Portunoidea</taxon>
        <taxon>Portunidae</taxon>
        <taxon>Portuninae</taxon>
        <taxon>Portunus</taxon>
    </lineage>
</organism>
<evidence type="ECO:0000313" key="2">
    <source>
        <dbReference type="EMBL" id="MPC78402.1"/>
    </source>
</evidence>
<gene>
    <name evidence="2" type="ORF">E2C01_072887</name>
</gene>
<dbReference type="EMBL" id="VSRR010048326">
    <property type="protein sequence ID" value="MPC78402.1"/>
    <property type="molecule type" value="Genomic_DNA"/>
</dbReference>
<keyword evidence="3" id="KW-1185">Reference proteome</keyword>